<reference evidence="2 3" key="1">
    <citation type="submission" date="2019-07" db="EMBL/GenBank/DDBJ databases">
        <title>Sphingomonas solaris sp. nov., isolated from a solar panel from Boston, Massachusetts.</title>
        <authorList>
            <person name="Tanner K."/>
            <person name="Pascual J."/>
            <person name="Mancuso C."/>
            <person name="Pereto J."/>
            <person name="Khalil A."/>
            <person name="Vilanova C."/>
        </authorList>
    </citation>
    <scope>NUCLEOTIDE SEQUENCE [LARGE SCALE GENOMIC DNA]</scope>
    <source>
        <strain evidence="2 3">R4DWN</strain>
    </source>
</reference>
<keyword evidence="1" id="KW-0812">Transmembrane</keyword>
<dbReference type="EMBL" id="VNIM01000087">
    <property type="protein sequence ID" value="TVV71445.1"/>
    <property type="molecule type" value="Genomic_DNA"/>
</dbReference>
<dbReference type="RefSeq" id="WP_145154440.1">
    <property type="nucleotide sequence ID" value="NZ_VNIM01000087.1"/>
</dbReference>
<comment type="caution">
    <text evidence="2">The sequence shown here is derived from an EMBL/GenBank/DDBJ whole genome shotgun (WGS) entry which is preliminary data.</text>
</comment>
<name>A0A558QWE5_9SPHN</name>
<keyword evidence="3" id="KW-1185">Reference proteome</keyword>
<keyword evidence="1" id="KW-1133">Transmembrane helix</keyword>
<protein>
    <submittedName>
        <fullName evidence="2">Uncharacterized protein</fullName>
    </submittedName>
</protein>
<proteinExistence type="predicted"/>
<dbReference type="Proteomes" id="UP000318681">
    <property type="component" value="Unassembled WGS sequence"/>
</dbReference>
<keyword evidence="1" id="KW-0472">Membrane</keyword>
<sequence>MNLTLGVLASVLALLPGLALIAGFNFRTRRGGARRPEMQLTAVTALVLAVFFSMVIHGLAYIVADGALAFVLAVHELTGVNAGRIIANPLGAGFAAWGGQALPMREGLGLGVVLFLEVVTVANFTWSRSFELFLDTVDFNGQGWVFEHITRPAENGYTPVGHVYTSTMSGRFGIAYKGAVTDIRQDEKGQILAIALSRPERFLYEIGPSEKSTLPPRPAWRTWFAAAEAPPEDTGVRHHAKEPAGGVVSLDARIISNIVVHCISNDLLQEIDDTLPEPTADGVS</sequence>
<dbReference type="AlphaFoldDB" id="A0A558QWE5"/>
<evidence type="ECO:0000313" key="2">
    <source>
        <dbReference type="EMBL" id="TVV71445.1"/>
    </source>
</evidence>
<organism evidence="2 3">
    <name type="scientific">Alterirhizorhabdus solaris</name>
    <dbReference type="NCBI Taxonomy" id="2529389"/>
    <lineage>
        <taxon>Bacteria</taxon>
        <taxon>Pseudomonadati</taxon>
        <taxon>Pseudomonadota</taxon>
        <taxon>Alphaproteobacteria</taxon>
        <taxon>Sphingomonadales</taxon>
        <taxon>Rhizorhabdaceae</taxon>
        <taxon>Alterirhizorhabdus</taxon>
    </lineage>
</organism>
<evidence type="ECO:0000256" key="1">
    <source>
        <dbReference type="SAM" id="Phobius"/>
    </source>
</evidence>
<evidence type="ECO:0000313" key="3">
    <source>
        <dbReference type="Proteomes" id="UP000318681"/>
    </source>
</evidence>
<dbReference type="OrthoDB" id="7442062at2"/>
<gene>
    <name evidence="2" type="ORF">FOY91_16755</name>
</gene>
<feature type="transmembrane region" description="Helical" evidence="1">
    <location>
        <begin position="43"/>
        <end position="73"/>
    </location>
</feature>
<accession>A0A558QWE5</accession>